<accession>A0A0N8SKQ3</accession>
<evidence type="ECO:0000313" key="11">
    <source>
        <dbReference type="Proteomes" id="UP000050562"/>
    </source>
</evidence>
<keyword evidence="4" id="KW-1003">Cell membrane</keyword>
<dbReference type="EMBL" id="LJRC01000158">
    <property type="protein sequence ID" value="KPY35832.1"/>
    <property type="molecule type" value="Genomic_DNA"/>
</dbReference>
<evidence type="ECO:0000256" key="3">
    <source>
        <dbReference type="ARBA" id="ARBA00022448"/>
    </source>
</evidence>
<evidence type="ECO:0000256" key="7">
    <source>
        <dbReference type="ARBA" id="ARBA00022989"/>
    </source>
</evidence>
<evidence type="ECO:0000256" key="8">
    <source>
        <dbReference type="ARBA" id="ARBA00023136"/>
    </source>
</evidence>
<organism evidence="10 11">
    <name type="scientific">Pseudomonas syringae pv. primulae</name>
    <dbReference type="NCBI Taxonomy" id="251707"/>
    <lineage>
        <taxon>Bacteria</taxon>
        <taxon>Pseudomonadati</taxon>
        <taxon>Pseudomonadota</taxon>
        <taxon>Gammaproteobacteria</taxon>
        <taxon>Pseudomonadales</taxon>
        <taxon>Pseudomonadaceae</taxon>
        <taxon>Pseudomonas</taxon>
    </lineage>
</organism>
<keyword evidence="6 9" id="KW-0812">Transmembrane</keyword>
<dbReference type="AlphaFoldDB" id="A0A0N8SKQ3"/>
<evidence type="ECO:0000256" key="1">
    <source>
        <dbReference type="ARBA" id="ARBA00004429"/>
    </source>
</evidence>
<gene>
    <name evidence="10" type="ORF">ALO52_00716</name>
</gene>
<dbReference type="InterPro" id="IPR042193">
    <property type="entry name" value="FHIPEP_3"/>
</dbReference>
<comment type="similarity">
    <text evidence="2">Belongs to the FHIPEP (flagella/HR/invasion proteins export pore) family.</text>
</comment>
<keyword evidence="8 9" id="KW-0472">Membrane</keyword>
<reference evidence="10 11" key="1">
    <citation type="submission" date="2015-09" db="EMBL/GenBank/DDBJ databases">
        <title>Genome announcement of multiple Pseudomonas syringae strains.</title>
        <authorList>
            <person name="Thakur S."/>
            <person name="Wang P.W."/>
            <person name="Gong Y."/>
            <person name="Weir B.S."/>
            <person name="Guttman D.S."/>
        </authorList>
    </citation>
    <scope>NUCLEOTIDE SEQUENCE [LARGE SCALE GENOMIC DNA]</scope>
    <source>
        <strain evidence="10 11">ICMP3956</strain>
    </source>
</reference>
<feature type="transmembrane region" description="Helical" evidence="9">
    <location>
        <begin position="75"/>
        <end position="95"/>
    </location>
</feature>
<comment type="subcellular location">
    <subcellularLocation>
        <location evidence="1">Cell inner membrane</location>
        <topology evidence="1">Multi-pass membrane protein</topology>
    </subcellularLocation>
</comment>
<sequence>MTFMNRLNLLAQIASKRTDVIIVAFMLMAIAMMIIPLPTYLVDALIGVNIALSLLILIVAFYINHSVEFSALPPLILLSTLFRLSLSITTTRLILLDGNAGHIVKAFGDFVIAGQVVVGLVVFLIITVAQFVVITKGAERVAEVAARFTLDAMPGKQMSIDNDLRNGDIDQAEARRRRSRLERESQMFGAMDGAMKFVKGDAIAGLVILFVNLLGGMMIGMVERGMPFAEAAHTYSLLTVGDGLIAQIPALLISVAAGTVVTRVNSDGEERDLGTEIVRQLGASHRALGLTALILLGVGLLPGFPLLVFVALAAVLGGSAVVLWRRARAGASVPAIDLSEDEPAIEPDAPDVLETFERPLDSRVLLSVGDGLAQVAPLQPLRQRIEALCHEIRADLGIDVPVPEVYLDRSMSADRFQVELEGVPVCEGEFDGQWLLLQDDPVHAQLLAVEPRDAPSPISERSGRWVEREHASQLQEAGIGFLFADEVLREVLDRTLRRYAADFLGIQETRVMLEQLEGKYGELIKEVLRILPLQRVAEALRLLVAEGVSIRNRRGLLEAMVEWGSRESDAGRLTEHLRAGLARQISHQYADRNRVISAFVLAPALEEQLRAAISRLDKGRDSVPDDIARTLLVQLRRLCDLLPENDSTVLLVHPELRRGIRRMIVRGELQLAVLSFRELAGEYNLQAVGTLSLTDINTRPASGAGSVSSLATAS</sequence>
<dbReference type="InterPro" id="IPR006302">
    <property type="entry name" value="T3SS_HrcV"/>
</dbReference>
<dbReference type="GO" id="GO:0005886">
    <property type="term" value="C:plasma membrane"/>
    <property type="evidence" value="ECO:0007669"/>
    <property type="project" value="UniProtKB-SubCell"/>
</dbReference>
<evidence type="ECO:0000256" key="9">
    <source>
        <dbReference type="SAM" id="Phobius"/>
    </source>
</evidence>
<feature type="transmembrane region" description="Helical" evidence="9">
    <location>
        <begin position="20"/>
        <end position="38"/>
    </location>
</feature>
<name>A0A0N8SKQ3_9PSED</name>
<evidence type="ECO:0000313" key="10">
    <source>
        <dbReference type="EMBL" id="KPY35832.1"/>
    </source>
</evidence>
<dbReference type="Gene3D" id="3.40.30.60">
    <property type="entry name" value="FHIPEP family, domain 1"/>
    <property type="match status" value="1"/>
</dbReference>
<evidence type="ECO:0000256" key="6">
    <source>
        <dbReference type="ARBA" id="ARBA00022692"/>
    </source>
</evidence>
<dbReference type="Gene3D" id="3.40.50.12790">
    <property type="entry name" value="FHIPEP family, domain 4"/>
    <property type="match status" value="1"/>
</dbReference>
<protein>
    <submittedName>
        <fullName evidence="10">Type III secretion component</fullName>
    </submittedName>
</protein>
<feature type="transmembrane region" description="Helical" evidence="9">
    <location>
        <begin position="110"/>
        <end position="133"/>
    </location>
</feature>
<dbReference type="PATRIC" id="fig|251707.3.peg.956"/>
<feature type="transmembrane region" description="Helical" evidence="9">
    <location>
        <begin position="283"/>
        <end position="300"/>
    </location>
</feature>
<dbReference type="Proteomes" id="UP000050562">
    <property type="component" value="Unassembled WGS sequence"/>
</dbReference>
<dbReference type="PANTHER" id="PTHR30161">
    <property type="entry name" value="FLAGELLAR EXPORT PROTEIN, MEMBRANE FLHA SUBUNIT-RELATED"/>
    <property type="match status" value="1"/>
</dbReference>
<feature type="transmembrane region" description="Helical" evidence="9">
    <location>
        <begin position="202"/>
        <end position="222"/>
    </location>
</feature>
<dbReference type="PANTHER" id="PTHR30161:SF2">
    <property type="entry name" value="INVASION PROTEIN INVA"/>
    <property type="match status" value="1"/>
</dbReference>
<dbReference type="InterPro" id="IPR042196">
    <property type="entry name" value="FHIPEP_4"/>
</dbReference>
<dbReference type="PIRSF" id="PIRSF005419">
    <property type="entry name" value="FlhA"/>
    <property type="match status" value="1"/>
</dbReference>
<dbReference type="Gene3D" id="1.10.8.540">
    <property type="entry name" value="FHIPEP family, domain 3"/>
    <property type="match status" value="1"/>
</dbReference>
<keyword evidence="5" id="KW-0997">Cell inner membrane</keyword>
<evidence type="ECO:0000256" key="2">
    <source>
        <dbReference type="ARBA" id="ARBA00008835"/>
    </source>
</evidence>
<dbReference type="GO" id="GO:0009306">
    <property type="term" value="P:protein secretion"/>
    <property type="evidence" value="ECO:0007669"/>
    <property type="project" value="InterPro"/>
</dbReference>
<keyword evidence="7 9" id="KW-1133">Transmembrane helix</keyword>
<proteinExistence type="inferred from homology"/>
<feature type="transmembrane region" description="Helical" evidence="9">
    <location>
        <begin position="244"/>
        <end position="262"/>
    </location>
</feature>
<dbReference type="Pfam" id="PF00771">
    <property type="entry name" value="FHIPEP"/>
    <property type="match status" value="1"/>
</dbReference>
<dbReference type="RefSeq" id="WP_057409662.1">
    <property type="nucleotide sequence ID" value="NZ_LJRC01000158.1"/>
</dbReference>
<dbReference type="NCBIfam" id="TIGR01399">
    <property type="entry name" value="hrcV"/>
    <property type="match status" value="1"/>
</dbReference>
<comment type="caution">
    <text evidence="10">The sequence shown here is derived from an EMBL/GenBank/DDBJ whole genome shotgun (WGS) entry which is preliminary data.</text>
</comment>
<keyword evidence="3" id="KW-0813">Transport</keyword>
<feature type="transmembrane region" description="Helical" evidence="9">
    <location>
        <begin position="44"/>
        <end position="63"/>
    </location>
</feature>
<dbReference type="PRINTS" id="PR00949">
    <property type="entry name" value="TYPE3IMAPROT"/>
</dbReference>
<dbReference type="InterPro" id="IPR042194">
    <property type="entry name" value="FHIPEP_1"/>
</dbReference>
<evidence type="ECO:0000256" key="4">
    <source>
        <dbReference type="ARBA" id="ARBA00022475"/>
    </source>
</evidence>
<evidence type="ECO:0000256" key="5">
    <source>
        <dbReference type="ARBA" id="ARBA00022519"/>
    </source>
</evidence>
<dbReference type="InterPro" id="IPR001712">
    <property type="entry name" value="T3SS_FHIPEP"/>
</dbReference>